<dbReference type="GO" id="GO:0016787">
    <property type="term" value="F:hydrolase activity"/>
    <property type="evidence" value="ECO:0007669"/>
    <property type="project" value="UniProtKB-KW"/>
</dbReference>
<dbReference type="Gene3D" id="3.40.50.1010">
    <property type="entry name" value="5'-nuclease"/>
    <property type="match status" value="1"/>
</dbReference>
<dbReference type="Proteomes" id="UP000524404">
    <property type="component" value="Unassembled WGS sequence"/>
</dbReference>
<evidence type="ECO:0000259" key="6">
    <source>
        <dbReference type="Pfam" id="PF01850"/>
    </source>
</evidence>
<dbReference type="EMBL" id="JACHKT010000012">
    <property type="protein sequence ID" value="MBB6003363.1"/>
    <property type="molecule type" value="Genomic_DNA"/>
</dbReference>
<dbReference type="Pfam" id="PF01850">
    <property type="entry name" value="PIN"/>
    <property type="match status" value="1"/>
</dbReference>
<dbReference type="CDD" id="cd18764">
    <property type="entry name" value="PIN_MtVapC3-like"/>
    <property type="match status" value="1"/>
</dbReference>
<keyword evidence="8" id="KW-1185">Reference proteome</keyword>
<evidence type="ECO:0000256" key="4">
    <source>
        <dbReference type="ARBA" id="ARBA00022801"/>
    </source>
</evidence>
<evidence type="ECO:0000313" key="7">
    <source>
        <dbReference type="EMBL" id="MBB6003363.1"/>
    </source>
</evidence>
<keyword evidence="3" id="KW-0479">Metal-binding</keyword>
<gene>
    <name evidence="7" type="ORF">HNP25_002019</name>
</gene>
<dbReference type="PANTHER" id="PTHR42740">
    <property type="entry name" value="RIBONUCLEASE VAPC3"/>
    <property type="match status" value="1"/>
</dbReference>
<name>A0A841EQS3_9BACT</name>
<dbReference type="AlphaFoldDB" id="A0A841EQS3"/>
<keyword evidence="1" id="KW-1277">Toxin-antitoxin system</keyword>
<dbReference type="GO" id="GO:0004540">
    <property type="term" value="F:RNA nuclease activity"/>
    <property type="evidence" value="ECO:0007669"/>
    <property type="project" value="TreeGrafter"/>
</dbReference>
<feature type="domain" description="PIN" evidence="6">
    <location>
        <begin position="5"/>
        <end position="125"/>
    </location>
</feature>
<evidence type="ECO:0000313" key="8">
    <source>
        <dbReference type="Proteomes" id="UP000524404"/>
    </source>
</evidence>
<sequence length="136" mass="15593">MKPAIIFDTSVWIQLIQHKSTPQALLLREYIAENQPLWLTPTILQEILQGTKSLQEFERLKSSLLSFKCLVLNPIEIAIESANLYRSLRQKGVTIRKANDCLIAAYAIHFNVEICYQDSDFDLIAQNSSLKITHFT</sequence>
<accession>A0A841EQS3</accession>
<evidence type="ECO:0000256" key="2">
    <source>
        <dbReference type="ARBA" id="ARBA00022722"/>
    </source>
</evidence>
<keyword evidence="4" id="KW-0378">Hydrolase</keyword>
<dbReference type="InterPro" id="IPR002716">
    <property type="entry name" value="PIN_dom"/>
</dbReference>
<comment type="caution">
    <text evidence="7">The sequence shown here is derived from an EMBL/GenBank/DDBJ whole genome shotgun (WGS) entry which is preliminary data.</text>
</comment>
<dbReference type="SUPFAM" id="SSF88723">
    <property type="entry name" value="PIN domain-like"/>
    <property type="match status" value="1"/>
</dbReference>
<dbReference type="InterPro" id="IPR051749">
    <property type="entry name" value="PINc/VapC_TA_RNase"/>
</dbReference>
<dbReference type="GO" id="GO:0046872">
    <property type="term" value="F:metal ion binding"/>
    <property type="evidence" value="ECO:0007669"/>
    <property type="project" value="UniProtKB-KW"/>
</dbReference>
<evidence type="ECO:0000256" key="1">
    <source>
        <dbReference type="ARBA" id="ARBA00022649"/>
    </source>
</evidence>
<protein>
    <submittedName>
        <fullName evidence="7">Putative nucleic acid-binding protein</fullName>
    </submittedName>
</protein>
<organism evidence="7 8">
    <name type="scientific">Arcicella rosea</name>
    <dbReference type="NCBI Taxonomy" id="502909"/>
    <lineage>
        <taxon>Bacteria</taxon>
        <taxon>Pseudomonadati</taxon>
        <taxon>Bacteroidota</taxon>
        <taxon>Cytophagia</taxon>
        <taxon>Cytophagales</taxon>
        <taxon>Flectobacillaceae</taxon>
        <taxon>Arcicella</taxon>
    </lineage>
</organism>
<reference evidence="7 8" key="1">
    <citation type="submission" date="2020-08" db="EMBL/GenBank/DDBJ databases">
        <title>Functional genomics of gut bacteria from endangered species of beetles.</title>
        <authorList>
            <person name="Carlos-Shanley C."/>
        </authorList>
    </citation>
    <scope>NUCLEOTIDE SEQUENCE [LARGE SCALE GENOMIC DNA]</scope>
    <source>
        <strain evidence="7 8">S00070</strain>
    </source>
</reference>
<dbReference type="PANTHER" id="PTHR42740:SF1">
    <property type="entry name" value="RIBONUCLEASE VAPC3"/>
    <property type="match status" value="1"/>
</dbReference>
<proteinExistence type="predicted"/>
<keyword evidence="2" id="KW-0540">Nuclease</keyword>
<dbReference type="InterPro" id="IPR029060">
    <property type="entry name" value="PIN-like_dom_sf"/>
</dbReference>
<keyword evidence="5" id="KW-0460">Magnesium</keyword>
<evidence type="ECO:0000256" key="5">
    <source>
        <dbReference type="ARBA" id="ARBA00022842"/>
    </source>
</evidence>
<dbReference type="RefSeq" id="WP_184133797.1">
    <property type="nucleotide sequence ID" value="NZ_JACHKT010000012.1"/>
</dbReference>
<evidence type="ECO:0000256" key="3">
    <source>
        <dbReference type="ARBA" id="ARBA00022723"/>
    </source>
</evidence>